<dbReference type="GeneID" id="94375981"/>
<dbReference type="RefSeq" id="WP_219373666.1">
    <property type="nucleotide sequence ID" value="NZ_CP080034.1"/>
</dbReference>
<protein>
    <submittedName>
        <fullName evidence="1">Uncharacterized protein</fullName>
    </submittedName>
</protein>
<evidence type="ECO:0000313" key="2">
    <source>
        <dbReference type="Proteomes" id="UP000824334"/>
    </source>
</evidence>
<dbReference type="Proteomes" id="UP000824334">
    <property type="component" value="Chromosome"/>
</dbReference>
<reference evidence="1 2" key="1">
    <citation type="submission" date="2021-07" db="EMBL/GenBank/DDBJ databases">
        <title>Isolation and characterization of bacteria from a gold mining with a capacity of golden bioaccumulation.</title>
        <authorList>
            <person name="Yang X.J."/>
        </authorList>
    </citation>
    <scope>NUCLEOTIDE SEQUENCE [LARGE SCALE GENOMIC DNA]</scope>
    <source>
        <strain evidence="1 2">Au29</strain>
    </source>
</reference>
<accession>A0ABX8TJI2</accession>
<name>A0ABX8TJI2_9CAUL</name>
<organism evidence="1 2">
    <name type="scientific">Brevundimonas nasdae</name>
    <dbReference type="NCBI Taxonomy" id="172043"/>
    <lineage>
        <taxon>Bacteria</taxon>
        <taxon>Pseudomonadati</taxon>
        <taxon>Pseudomonadota</taxon>
        <taxon>Alphaproteobacteria</taxon>
        <taxon>Caulobacterales</taxon>
        <taxon>Caulobacteraceae</taxon>
        <taxon>Brevundimonas</taxon>
    </lineage>
</organism>
<gene>
    <name evidence="1" type="ORF">KWG56_11920</name>
</gene>
<proteinExistence type="predicted"/>
<sequence length="88" mass="9619">MSQKGQLRPFAERSKTMAVPDWGCVKAGGHSGEGGGRQVELRQFGAFHFCFKMMVNVVVSRLIRNVPQGAKLLAGDLLGWANWVVLCS</sequence>
<dbReference type="EMBL" id="CP080034">
    <property type="protein sequence ID" value="QYC09314.1"/>
    <property type="molecule type" value="Genomic_DNA"/>
</dbReference>
<evidence type="ECO:0000313" key="1">
    <source>
        <dbReference type="EMBL" id="QYC09314.1"/>
    </source>
</evidence>
<keyword evidence="2" id="KW-1185">Reference proteome</keyword>